<protein>
    <submittedName>
        <fullName evidence="2">Excisionase family DNA binding protein</fullName>
    </submittedName>
</protein>
<organism evidence="2 3">
    <name type="scientific">Tunturiibacter gelidiferens</name>
    <dbReference type="NCBI Taxonomy" id="3069689"/>
    <lineage>
        <taxon>Bacteria</taxon>
        <taxon>Pseudomonadati</taxon>
        <taxon>Acidobacteriota</taxon>
        <taxon>Terriglobia</taxon>
        <taxon>Terriglobales</taxon>
        <taxon>Acidobacteriaceae</taxon>
        <taxon>Tunturiibacter</taxon>
    </lineage>
</organism>
<comment type="caution">
    <text evidence="2">The sequence shown here is derived from an EMBL/GenBank/DDBJ whole genome shotgun (WGS) entry which is preliminary data.</text>
</comment>
<dbReference type="Proteomes" id="UP000535182">
    <property type="component" value="Unassembled WGS sequence"/>
</dbReference>
<evidence type="ECO:0000259" key="1">
    <source>
        <dbReference type="Pfam" id="PF12728"/>
    </source>
</evidence>
<dbReference type="RefSeq" id="WP_183978988.1">
    <property type="nucleotide sequence ID" value="NZ_JACHEB010000008.1"/>
</dbReference>
<feature type="domain" description="Helix-turn-helix" evidence="1">
    <location>
        <begin position="13"/>
        <end position="54"/>
    </location>
</feature>
<sequence>MNAKAQTEAETVTIRELHEKLGVQAISRGAIYEAIKRGEIPHVRLGGRILILRSWVSTVLGNKK</sequence>
<dbReference type="Pfam" id="PF12728">
    <property type="entry name" value="HTH_17"/>
    <property type="match status" value="1"/>
</dbReference>
<gene>
    <name evidence="2" type="ORF">HDF14_003623</name>
</gene>
<reference evidence="2 3" key="1">
    <citation type="submission" date="2020-08" db="EMBL/GenBank/DDBJ databases">
        <title>Genomic Encyclopedia of Type Strains, Phase IV (KMG-V): Genome sequencing to study the core and pangenomes of soil and plant-associated prokaryotes.</title>
        <authorList>
            <person name="Whitman W."/>
        </authorList>
    </citation>
    <scope>NUCLEOTIDE SEQUENCE [LARGE SCALE GENOMIC DNA]</scope>
    <source>
        <strain evidence="2 3">X5P2</strain>
    </source>
</reference>
<keyword evidence="3" id="KW-1185">Reference proteome</keyword>
<accession>A0A9X0U507</accession>
<dbReference type="InterPro" id="IPR041657">
    <property type="entry name" value="HTH_17"/>
</dbReference>
<evidence type="ECO:0000313" key="3">
    <source>
        <dbReference type="Proteomes" id="UP000535182"/>
    </source>
</evidence>
<name>A0A9X0U507_9BACT</name>
<proteinExistence type="predicted"/>
<dbReference type="EMBL" id="JACHEB010000008">
    <property type="protein sequence ID" value="MBB5329994.1"/>
    <property type="molecule type" value="Genomic_DNA"/>
</dbReference>
<evidence type="ECO:0000313" key="2">
    <source>
        <dbReference type="EMBL" id="MBB5329994.1"/>
    </source>
</evidence>
<dbReference type="AlphaFoldDB" id="A0A9X0U507"/>